<dbReference type="EMBL" id="KV428024">
    <property type="protein sequence ID" value="KZT41102.1"/>
    <property type="molecule type" value="Genomic_DNA"/>
</dbReference>
<gene>
    <name evidence="2" type="ORF">SISSUDRAFT_1001141</name>
</gene>
<organism evidence="2 3">
    <name type="scientific">Sistotremastrum suecicum HHB10207 ss-3</name>
    <dbReference type="NCBI Taxonomy" id="1314776"/>
    <lineage>
        <taxon>Eukaryota</taxon>
        <taxon>Fungi</taxon>
        <taxon>Dikarya</taxon>
        <taxon>Basidiomycota</taxon>
        <taxon>Agaricomycotina</taxon>
        <taxon>Agaricomycetes</taxon>
        <taxon>Sistotremastrales</taxon>
        <taxon>Sistotremastraceae</taxon>
        <taxon>Sistotremastrum</taxon>
    </lineage>
</organism>
<feature type="domain" description="CcmS related" evidence="1">
    <location>
        <begin position="46"/>
        <end position="176"/>
    </location>
</feature>
<accession>A0A166FXQ2</accession>
<protein>
    <recommendedName>
        <fullName evidence="1">CcmS related domain-containing protein</fullName>
    </recommendedName>
</protein>
<dbReference type="InterPro" id="IPR058258">
    <property type="entry name" value="CcmS-like"/>
</dbReference>
<evidence type="ECO:0000313" key="2">
    <source>
        <dbReference type="EMBL" id="KZT41102.1"/>
    </source>
</evidence>
<dbReference type="OrthoDB" id="3171339at2759"/>
<name>A0A166FXQ2_9AGAM</name>
<dbReference type="Proteomes" id="UP000076798">
    <property type="component" value="Unassembled WGS sequence"/>
</dbReference>
<evidence type="ECO:0000259" key="1">
    <source>
        <dbReference type="Pfam" id="PF26617"/>
    </source>
</evidence>
<sequence>MIWGPYPSNTLKMAATEKVTVLDGSVPGKPTAEVRFVESGGAALLPAERALYGRDRHVKDRIRWSFDPTKEEKVSRLLDWIQATSHAVATFGLQKFLESGQRGAIIANAGYRSYMNPQEPAFDWITWPFVVKTLDRTLQQSLAYYDPAAQVLVFVFLLSETGSSIAIWRRRLDVPSSLRITYRKELDRRKAELAKQSLEIITDTPQSTPQIQVQQVAPPKKKKWFRFAD</sequence>
<proteinExistence type="predicted"/>
<reference evidence="2 3" key="1">
    <citation type="journal article" date="2016" name="Mol. Biol. Evol.">
        <title>Comparative Genomics of Early-Diverging Mushroom-Forming Fungi Provides Insights into the Origins of Lignocellulose Decay Capabilities.</title>
        <authorList>
            <person name="Nagy L.G."/>
            <person name="Riley R."/>
            <person name="Tritt A."/>
            <person name="Adam C."/>
            <person name="Daum C."/>
            <person name="Floudas D."/>
            <person name="Sun H."/>
            <person name="Yadav J.S."/>
            <person name="Pangilinan J."/>
            <person name="Larsson K.H."/>
            <person name="Matsuura K."/>
            <person name="Barry K."/>
            <person name="Labutti K."/>
            <person name="Kuo R."/>
            <person name="Ohm R.A."/>
            <person name="Bhattacharya S.S."/>
            <person name="Shirouzu T."/>
            <person name="Yoshinaga Y."/>
            <person name="Martin F.M."/>
            <person name="Grigoriev I.V."/>
            <person name="Hibbett D.S."/>
        </authorList>
    </citation>
    <scope>NUCLEOTIDE SEQUENCE [LARGE SCALE GENOMIC DNA]</scope>
    <source>
        <strain evidence="2 3">HHB10207 ss-3</strain>
    </source>
</reference>
<evidence type="ECO:0000313" key="3">
    <source>
        <dbReference type="Proteomes" id="UP000076798"/>
    </source>
</evidence>
<dbReference type="Pfam" id="PF26617">
    <property type="entry name" value="CcmS-like"/>
    <property type="match status" value="1"/>
</dbReference>
<dbReference type="STRING" id="1314776.A0A166FXQ2"/>
<keyword evidence="3" id="KW-1185">Reference proteome</keyword>
<dbReference type="AlphaFoldDB" id="A0A166FXQ2"/>